<dbReference type="OrthoDB" id="9803598at2"/>
<dbReference type="PANTHER" id="PTHR11236:SF48">
    <property type="entry name" value="ISOCHORISMATE SYNTHASE MENF"/>
    <property type="match status" value="1"/>
</dbReference>
<dbReference type="Pfam" id="PF00425">
    <property type="entry name" value="Chorismate_bind"/>
    <property type="match status" value="1"/>
</dbReference>
<dbReference type="EMBL" id="CP046457">
    <property type="protein sequence ID" value="QGU00095.1"/>
    <property type="molecule type" value="Genomic_DNA"/>
</dbReference>
<evidence type="ECO:0000256" key="5">
    <source>
        <dbReference type="ARBA" id="ARBA00022842"/>
    </source>
</evidence>
<name>A0A6I6DKL7_9FIRM</name>
<evidence type="ECO:0000313" key="11">
    <source>
        <dbReference type="EMBL" id="QGU00095.1"/>
    </source>
</evidence>
<evidence type="ECO:0000256" key="7">
    <source>
        <dbReference type="ARBA" id="ARBA00025634"/>
    </source>
</evidence>
<proteinExistence type="predicted"/>
<dbReference type="InterPro" id="IPR019999">
    <property type="entry name" value="Anth_synth_I-like"/>
</dbReference>
<dbReference type="Pfam" id="PF04715">
    <property type="entry name" value="Anth_synt_I_N"/>
    <property type="match status" value="1"/>
</dbReference>
<gene>
    <name evidence="11" type="ORF">SYNTR_1501</name>
</gene>
<dbReference type="PRINTS" id="PR00095">
    <property type="entry name" value="ANTSNTHASEI"/>
</dbReference>
<dbReference type="PANTHER" id="PTHR11236">
    <property type="entry name" value="AMINOBENZOATE/ANTHRANILATE SYNTHASE"/>
    <property type="match status" value="1"/>
</dbReference>
<evidence type="ECO:0000256" key="8">
    <source>
        <dbReference type="ARBA" id="ARBA00047683"/>
    </source>
</evidence>
<comment type="catalytic activity">
    <reaction evidence="8">
        <text>chorismate + L-glutamine = anthranilate + pyruvate + L-glutamate + H(+)</text>
        <dbReference type="Rhea" id="RHEA:21732"/>
        <dbReference type="ChEBI" id="CHEBI:15361"/>
        <dbReference type="ChEBI" id="CHEBI:15378"/>
        <dbReference type="ChEBI" id="CHEBI:16567"/>
        <dbReference type="ChEBI" id="CHEBI:29748"/>
        <dbReference type="ChEBI" id="CHEBI:29985"/>
        <dbReference type="ChEBI" id="CHEBI:58359"/>
        <dbReference type="EC" id="4.1.3.27"/>
    </reaction>
</comment>
<evidence type="ECO:0000259" key="10">
    <source>
        <dbReference type="Pfam" id="PF04715"/>
    </source>
</evidence>
<evidence type="ECO:0000256" key="3">
    <source>
        <dbReference type="ARBA" id="ARBA00020653"/>
    </source>
</evidence>
<comment type="subunit">
    <text evidence="2">Heterotetramer consisting of two non-identical subunits: a beta subunit (TrpG) and a large alpha subunit (TrpE).</text>
</comment>
<accession>A0A6I6DKL7</accession>
<dbReference type="SUPFAM" id="SSF56322">
    <property type="entry name" value="ADC synthase"/>
    <property type="match status" value="1"/>
</dbReference>
<keyword evidence="4" id="KW-0479">Metal-binding</keyword>
<dbReference type="KEGG" id="salq:SYNTR_1501"/>
<evidence type="ECO:0000259" key="9">
    <source>
        <dbReference type="Pfam" id="PF00425"/>
    </source>
</evidence>
<dbReference type="GO" id="GO:0000162">
    <property type="term" value="P:L-tryptophan biosynthetic process"/>
    <property type="evidence" value="ECO:0007669"/>
    <property type="project" value="TreeGrafter"/>
</dbReference>
<comment type="function">
    <text evidence="7">Part of a heterotetrameric complex that catalyzes the two-step biosynthesis of anthranilate, an intermediate in the biosynthesis of L-tryptophan. In the first step, the glutamine-binding beta subunit (TrpG) of anthranilate synthase (AS) provides the glutamine amidotransferase activity which generates ammonia as a substrate that, along with chorismate, is used in the second step, catalyzed by the large alpha subunit of AS (TrpE) to produce anthranilate. In the absence of TrpG, TrpE can synthesize anthranilate directly from chorismate and high concentrations of ammonia.</text>
</comment>
<dbReference type="InterPro" id="IPR015890">
    <property type="entry name" value="Chorismate_C"/>
</dbReference>
<sequence>MSRFMYSNTSTRVGTGFYLSFLDFYNQAKTYDYIPIYGEFKVEELDSSLLYEKLNLTSPSCILESLIGDENGRYSIIAFHSLKEITNSISTTAQEQIRSFLKNSKIKKLDFDHFTGGFIGVWDYDYTSYKYTNQVINNYIYGQKFFLPGKIIVYDRIEQKLRIMFWFKGQEINTEQYENAIKEINEIYNLAYSECCFKKKYSINVRYNDNEIVDKFQSNVSKSKFMNFVNRAKKHINQGDVFQVVLSRRFSKKSHALPWSVYRIMRQINPSPYMFYINFSDYTLIGASPETQVKVENNKVINKPIAGTRKITGNEDQDKIIKEELLNDEKERAEHLMLVDLSRNDIGRISKTGTVEIKKFMVLEPYSHVVHIVSTVEGEIKQGLDNLDAFKSCFPAGTLTGAPKIKAIELIKDIEKDSRGLYGGSVGYIDFNGNLDSCITIRAILYKKGTYYFQTGAGIVADSVPEAEFEETLHKARVLMISILMAEEIK</sequence>
<comment type="cofactor">
    <cofactor evidence="1">
        <name>Mg(2+)</name>
        <dbReference type="ChEBI" id="CHEBI:18420"/>
    </cofactor>
</comment>
<evidence type="ECO:0000256" key="1">
    <source>
        <dbReference type="ARBA" id="ARBA00001946"/>
    </source>
</evidence>
<evidence type="ECO:0000313" key="12">
    <source>
        <dbReference type="Proteomes" id="UP000426444"/>
    </source>
</evidence>
<dbReference type="InterPro" id="IPR006805">
    <property type="entry name" value="Anth_synth_I_N"/>
</dbReference>
<reference evidence="12" key="1">
    <citation type="journal article" date="2019" name="Microbiology">
        <title>Complete Genome Sequence of an Uncultured Bacterium of the Candidate Phylum Bipolaricaulota.</title>
        <authorList>
            <person name="Kadnikov V.V."/>
            <person name="Mardanov A.V."/>
            <person name="Beletsky A.V."/>
            <person name="Frank Y.A."/>
            <person name="Karnachuk O.V."/>
            <person name="Ravin N.V."/>
        </authorList>
    </citation>
    <scope>NUCLEOTIDE SEQUENCE [LARGE SCALE GENOMIC DNA]</scope>
</reference>
<protein>
    <recommendedName>
        <fullName evidence="3">Anthranilate synthase component 1</fullName>
    </recommendedName>
</protein>
<evidence type="ECO:0000256" key="6">
    <source>
        <dbReference type="ARBA" id="ARBA00023239"/>
    </source>
</evidence>
<keyword evidence="5" id="KW-0460">Magnesium</keyword>
<dbReference type="Proteomes" id="UP000426444">
    <property type="component" value="Chromosome"/>
</dbReference>
<feature type="domain" description="Chorismate-utilising enzyme C-terminal" evidence="9">
    <location>
        <begin position="222"/>
        <end position="475"/>
    </location>
</feature>
<dbReference type="InterPro" id="IPR005801">
    <property type="entry name" value="ADC_synthase"/>
</dbReference>
<dbReference type="AlphaFoldDB" id="A0A6I6DKL7"/>
<feature type="domain" description="Anthranilate synthase component I N-terminal" evidence="10">
    <location>
        <begin position="50"/>
        <end position="162"/>
    </location>
</feature>
<keyword evidence="6 11" id="KW-0456">Lyase</keyword>
<organism evidence="11 12">
    <name type="scientific">Candidatus Syntrophocurvum alkaliphilum</name>
    <dbReference type="NCBI Taxonomy" id="2293317"/>
    <lineage>
        <taxon>Bacteria</taxon>
        <taxon>Bacillati</taxon>
        <taxon>Bacillota</taxon>
        <taxon>Clostridia</taxon>
        <taxon>Eubacteriales</taxon>
        <taxon>Syntrophomonadaceae</taxon>
        <taxon>Candidatus Syntrophocurvum</taxon>
    </lineage>
</organism>
<evidence type="ECO:0000256" key="4">
    <source>
        <dbReference type="ARBA" id="ARBA00022723"/>
    </source>
</evidence>
<evidence type="ECO:0000256" key="2">
    <source>
        <dbReference type="ARBA" id="ARBA00011575"/>
    </source>
</evidence>
<dbReference type="RefSeq" id="WP_156203918.1">
    <property type="nucleotide sequence ID" value="NZ_CP046457.1"/>
</dbReference>
<keyword evidence="12" id="KW-1185">Reference proteome</keyword>
<dbReference type="GO" id="GO:0004049">
    <property type="term" value="F:anthranilate synthase activity"/>
    <property type="evidence" value="ECO:0007669"/>
    <property type="project" value="UniProtKB-EC"/>
</dbReference>
<dbReference type="Gene3D" id="3.60.120.10">
    <property type="entry name" value="Anthranilate synthase"/>
    <property type="match status" value="1"/>
</dbReference>
<dbReference type="GO" id="GO:0046872">
    <property type="term" value="F:metal ion binding"/>
    <property type="evidence" value="ECO:0007669"/>
    <property type="project" value="UniProtKB-KW"/>
</dbReference>